<evidence type="ECO:0008006" key="4">
    <source>
        <dbReference type="Google" id="ProtNLM"/>
    </source>
</evidence>
<reference evidence="2 3" key="1">
    <citation type="submission" date="2017-06" db="EMBL/GenBank/DDBJ databases">
        <title>Draft genome sequence of nitrogen-fixing Kosakonia pseudosacchari strain NN143 isolated from sugarcane roots.</title>
        <authorList>
            <person name="Li Y."/>
            <person name="Li S."/>
            <person name="Lin L."/>
            <person name="Wu X."/>
            <person name="Yang L."/>
            <person name="Li Y."/>
            <person name="An Q."/>
        </authorList>
    </citation>
    <scope>NUCLEOTIDE SEQUENCE [LARGE SCALE GENOMIC DNA]</scope>
    <source>
        <strain evidence="2 3">NN143</strain>
    </source>
</reference>
<sequence length="90" mass="10519">MLIFASISFLLPPTLTIQLPGLLMCIKYIFTYHLMGRYLIFIGFYKSRITLAFMVCRICVQKKRVFARASDTNYLKETEGVTLCRQHRFG</sequence>
<feature type="transmembrane region" description="Helical" evidence="1">
    <location>
        <begin position="40"/>
        <end position="60"/>
    </location>
</feature>
<keyword evidence="1" id="KW-1133">Transmembrane helix</keyword>
<organism evidence="2 3">
    <name type="scientific">Kosakonia pseudosacchari</name>
    <dbReference type="NCBI Taxonomy" id="1646340"/>
    <lineage>
        <taxon>Bacteria</taxon>
        <taxon>Pseudomonadati</taxon>
        <taxon>Pseudomonadota</taxon>
        <taxon>Gammaproteobacteria</taxon>
        <taxon>Enterobacterales</taxon>
        <taxon>Enterobacteriaceae</taxon>
        <taxon>Kosakonia</taxon>
    </lineage>
</organism>
<gene>
    <name evidence="2" type="ORF">BK796_04995</name>
</gene>
<dbReference type="Proteomes" id="UP000219642">
    <property type="component" value="Unassembled WGS sequence"/>
</dbReference>
<keyword evidence="3" id="KW-1185">Reference proteome</keyword>
<name>A0ABX4ITS4_9ENTR</name>
<comment type="caution">
    <text evidence="2">The sequence shown here is derived from an EMBL/GenBank/DDBJ whole genome shotgun (WGS) entry which is preliminary data.</text>
</comment>
<accession>A0ABX4ITS4</accession>
<dbReference type="EMBL" id="NITV01000002">
    <property type="protein sequence ID" value="PDO89294.1"/>
    <property type="molecule type" value="Genomic_DNA"/>
</dbReference>
<proteinExistence type="predicted"/>
<keyword evidence="1" id="KW-0812">Transmembrane</keyword>
<evidence type="ECO:0000313" key="3">
    <source>
        <dbReference type="Proteomes" id="UP000219642"/>
    </source>
</evidence>
<keyword evidence="1" id="KW-0472">Membrane</keyword>
<evidence type="ECO:0000313" key="2">
    <source>
        <dbReference type="EMBL" id="PDO89294.1"/>
    </source>
</evidence>
<evidence type="ECO:0000256" key="1">
    <source>
        <dbReference type="SAM" id="Phobius"/>
    </source>
</evidence>
<protein>
    <recommendedName>
        <fullName evidence="4">Secreted protein</fullName>
    </recommendedName>
</protein>